<dbReference type="GO" id="GO:0009279">
    <property type="term" value="C:cell outer membrane"/>
    <property type="evidence" value="ECO:0007669"/>
    <property type="project" value="UniProtKB-SubCell"/>
</dbReference>
<dbReference type="AlphaFoldDB" id="A0A158ALQ4"/>
<dbReference type="HAMAP" id="MF_01430">
    <property type="entry name" value="OM_assembly_BamA"/>
    <property type="match status" value="1"/>
</dbReference>
<evidence type="ECO:0000256" key="5">
    <source>
        <dbReference type="ARBA" id="ARBA00022737"/>
    </source>
</evidence>
<dbReference type="STRING" id="1777137.AWB76_02634"/>
<evidence type="ECO:0000256" key="4">
    <source>
        <dbReference type="ARBA" id="ARBA00022729"/>
    </source>
</evidence>
<feature type="domain" description="POTRA" evidence="10">
    <location>
        <begin position="57"/>
        <end position="124"/>
    </location>
</feature>
<evidence type="ECO:0000256" key="9">
    <source>
        <dbReference type="NCBIfam" id="TIGR03303"/>
    </source>
</evidence>
<dbReference type="Proteomes" id="UP000054624">
    <property type="component" value="Unassembled WGS sequence"/>
</dbReference>
<feature type="domain" description="POTRA" evidence="10">
    <location>
        <begin position="380"/>
        <end position="454"/>
    </location>
</feature>
<feature type="domain" description="POTRA" evidence="10">
    <location>
        <begin position="125"/>
        <end position="205"/>
    </location>
</feature>
<gene>
    <name evidence="8" type="primary">bamA</name>
    <name evidence="11" type="ORF">AWB76_02634</name>
</gene>
<dbReference type="FunFam" id="3.10.20.310:FF:000002">
    <property type="entry name" value="Outer membrane protein assembly factor BamA"/>
    <property type="match status" value="1"/>
</dbReference>
<dbReference type="InterPro" id="IPR039910">
    <property type="entry name" value="D15-like"/>
</dbReference>
<dbReference type="PANTHER" id="PTHR12815">
    <property type="entry name" value="SORTING AND ASSEMBLY MACHINERY SAMM50 PROTEIN FAMILY MEMBER"/>
    <property type="match status" value="1"/>
</dbReference>
<dbReference type="Gene3D" id="3.10.20.310">
    <property type="entry name" value="membrane protein fhac"/>
    <property type="match status" value="5"/>
</dbReference>
<evidence type="ECO:0000256" key="6">
    <source>
        <dbReference type="ARBA" id="ARBA00023136"/>
    </source>
</evidence>
<evidence type="ECO:0000259" key="10">
    <source>
        <dbReference type="PROSITE" id="PS51779"/>
    </source>
</evidence>
<dbReference type="InterPro" id="IPR010827">
    <property type="entry name" value="BamA/TamA_POTRA"/>
</dbReference>
<comment type="subunit">
    <text evidence="8">Part of the Bam complex.</text>
</comment>
<keyword evidence="4 8" id="KW-0732">Signal</keyword>
<evidence type="ECO:0000256" key="8">
    <source>
        <dbReference type="HAMAP-Rule" id="MF_01430"/>
    </source>
</evidence>
<feature type="domain" description="POTRA" evidence="10">
    <location>
        <begin position="208"/>
        <end position="296"/>
    </location>
</feature>
<evidence type="ECO:0000313" key="12">
    <source>
        <dbReference type="Proteomes" id="UP000054624"/>
    </source>
</evidence>
<dbReference type="Pfam" id="PF01103">
    <property type="entry name" value="Omp85"/>
    <property type="match status" value="1"/>
</dbReference>
<dbReference type="PIRSF" id="PIRSF006076">
    <property type="entry name" value="OM_assembly_OMP85"/>
    <property type="match status" value="1"/>
</dbReference>
<accession>A0A158ALQ4</accession>
<dbReference type="InterPro" id="IPR034746">
    <property type="entry name" value="POTRA"/>
</dbReference>
<comment type="similarity">
    <text evidence="8">Belongs to the BamA family.</text>
</comment>
<dbReference type="Pfam" id="PF07244">
    <property type="entry name" value="POTRA"/>
    <property type="match status" value="5"/>
</dbReference>
<keyword evidence="2 8" id="KW-1134">Transmembrane beta strand</keyword>
<dbReference type="GO" id="GO:0043165">
    <property type="term" value="P:Gram-negative-bacterium-type cell outer membrane assembly"/>
    <property type="evidence" value="ECO:0007669"/>
    <property type="project" value="UniProtKB-UniRule"/>
</dbReference>
<evidence type="ECO:0000256" key="2">
    <source>
        <dbReference type="ARBA" id="ARBA00022452"/>
    </source>
</evidence>
<dbReference type="EMBL" id="FCOI02000007">
    <property type="protein sequence ID" value="SAK58818.1"/>
    <property type="molecule type" value="Genomic_DNA"/>
</dbReference>
<evidence type="ECO:0000256" key="1">
    <source>
        <dbReference type="ARBA" id="ARBA00004370"/>
    </source>
</evidence>
<reference evidence="12" key="1">
    <citation type="submission" date="2016-01" db="EMBL/GenBank/DDBJ databases">
        <authorList>
            <person name="Peeters Charlotte."/>
        </authorList>
    </citation>
    <scope>NUCLEOTIDE SEQUENCE [LARGE SCALE GENOMIC DNA]</scope>
</reference>
<keyword evidence="6 8" id="KW-0472">Membrane</keyword>
<name>A0A158ALQ4_9BURK</name>
<dbReference type="NCBIfam" id="TIGR03303">
    <property type="entry name" value="OM_YaeT"/>
    <property type="match status" value="1"/>
</dbReference>
<keyword evidence="12" id="KW-1185">Reference proteome</keyword>
<dbReference type="Gene3D" id="2.40.160.50">
    <property type="entry name" value="membrane protein fhac: a member of the omp85/tpsb transporter family"/>
    <property type="match status" value="1"/>
</dbReference>
<evidence type="ECO:0000256" key="3">
    <source>
        <dbReference type="ARBA" id="ARBA00022692"/>
    </source>
</evidence>
<proteinExistence type="inferred from homology"/>
<dbReference type="InterPro" id="IPR000184">
    <property type="entry name" value="Bac_surfAg_D15"/>
</dbReference>
<dbReference type="FunFam" id="3.10.20.310:FF:000003">
    <property type="entry name" value="Outer membrane protein assembly factor BamA"/>
    <property type="match status" value="1"/>
</dbReference>
<dbReference type="GO" id="GO:0051205">
    <property type="term" value="P:protein insertion into membrane"/>
    <property type="evidence" value="ECO:0007669"/>
    <property type="project" value="UniProtKB-UniRule"/>
</dbReference>
<sequence>MIHFDNFWRRLSSDRRNECSFKYWGSTLFKPHRFVPKTAVAAALAATGMAAHATTPFVVQDIRIDGLQRIEPGSVFAYLPIKQGDTFTDDKASEAIRALYATGFFNDVQIATEGNVVIVQVQERPAISAIDFAGLHEFDKDNLTKALRSVGLSQGRSYDKSLVDKAEQELKRQYLTRGYYAAEVTTTVTPVDRNRVQILFSVAEGPSAKIRQINFVGNKAFSSGTLLGEMQLSTPNWFSWYTKSDLYAKEKLTGDLENVRSYYLNRGYLEFAIDSTQVSISPDKKDMYLTIAVHEGEPYKISSITLSGNLLDRQAELNKLIKIKPGERFSAEKLQSTTKAIVDKLGEYGYAFAQVNAQPQIDQANHTVALTLQVDPSRRVYVRRVNIVGNTRTRDEVVRREMRQLESSWFDSSRLALSKDRINRLGYFTDVDVTTTPVEGTNDQVDVDVKVAEKPTGAITLGAGFSSTDKVVLSAGVSQDNVFGSGTSLAVNVNTAKTYRTLTVTQVDPYFTIDGIKRITDAYYRTYEPLYYSTDSSFKIVTMGADTKFGIPFSEQDTVFFGVGAEQNTMDVDSNTPASYQKYVQDFGRVVNNYPLTAGWSRDNRDSALVPSRGYYIQSNAEYGTPLGNTTYAKFDAQFQYYYSFARGFVLGFNLQGGYGKGLQGQTYPIFKNYYAGGIGSVRGYSPSSLGPRDSKTNDPIGGSRMAVGNIELTFPLPGTGYDRTLRVFTFLDAGNVWGDPNQGGTSSGANGLRYGYGVGLAWISPIGPLKLSLGFPLQKHEGDQYQKFQFQIGTAF</sequence>
<evidence type="ECO:0000256" key="7">
    <source>
        <dbReference type="ARBA" id="ARBA00023237"/>
    </source>
</evidence>
<evidence type="ECO:0000313" key="11">
    <source>
        <dbReference type="EMBL" id="SAK58818.1"/>
    </source>
</evidence>
<organism evidence="11 12">
    <name type="scientific">Caballeronia temeraria</name>
    <dbReference type="NCBI Taxonomy" id="1777137"/>
    <lineage>
        <taxon>Bacteria</taxon>
        <taxon>Pseudomonadati</taxon>
        <taxon>Pseudomonadota</taxon>
        <taxon>Betaproteobacteria</taxon>
        <taxon>Burkholderiales</taxon>
        <taxon>Burkholderiaceae</taxon>
        <taxon>Caballeronia</taxon>
    </lineage>
</organism>
<keyword evidence="7 8" id="KW-0998">Cell outer membrane</keyword>
<dbReference type="PROSITE" id="PS51779">
    <property type="entry name" value="POTRA"/>
    <property type="match status" value="5"/>
</dbReference>
<dbReference type="PANTHER" id="PTHR12815:SF23">
    <property type="entry name" value="OUTER MEMBRANE PROTEIN ASSEMBLY FACTOR BAMA"/>
    <property type="match status" value="1"/>
</dbReference>
<comment type="function">
    <text evidence="8">Part of the outer membrane protein assembly complex, which is involved in assembly and insertion of beta-barrel proteins into the outer membrane.</text>
</comment>
<keyword evidence="5 8" id="KW-0677">Repeat</keyword>
<keyword evidence="3 8" id="KW-0812">Transmembrane</keyword>
<comment type="subcellular location">
    <subcellularLocation>
        <location evidence="8">Cell outer membrane</location>
    </subcellularLocation>
    <subcellularLocation>
        <location evidence="1">Membrane</location>
    </subcellularLocation>
</comment>
<feature type="domain" description="POTRA" evidence="10">
    <location>
        <begin position="299"/>
        <end position="377"/>
    </location>
</feature>
<dbReference type="InterPro" id="IPR023707">
    <property type="entry name" value="OM_assembly_BamA"/>
</dbReference>
<protein>
    <recommendedName>
        <fullName evidence="8 9">Outer membrane protein assembly factor BamA</fullName>
    </recommendedName>
</protein>